<accession>E0VTA1</accession>
<dbReference type="RefSeq" id="XP_002429345.1">
    <property type="nucleotide sequence ID" value="XM_002429300.1"/>
</dbReference>
<reference evidence="2" key="2">
    <citation type="submission" date="2007-04" db="EMBL/GenBank/DDBJ databases">
        <title>The genome of the human body louse.</title>
        <authorList>
            <consortium name="The Human Body Louse Genome Consortium"/>
            <person name="Kirkness E."/>
            <person name="Walenz B."/>
            <person name="Hass B."/>
            <person name="Bruggner R."/>
            <person name="Strausberg R."/>
        </authorList>
    </citation>
    <scope>NUCLEOTIDE SEQUENCE</scope>
    <source>
        <strain evidence="2">USDA</strain>
    </source>
</reference>
<dbReference type="FunCoup" id="E0VTA1">
    <property type="interactions" value="1"/>
</dbReference>
<sequence length="318" mass="35795">MAESDGAAHQNGEPVATEEEISAVTQKARDVVAEIEAEERKELEELRSKQKDPPITFKDAVDVKDHFNALVSLVDGKLNDEEKQSLEELKQYMILDEGSWALGDGFLNFVGKLLHDESFSKDVKIRLLNVLAAAALKDDVILLLHQDRRDHVLMNYAGNVERITVEEQQALSLMFANLFENLSTSEWLLYISEWEHNNSSLSNIRVTTKVGINALLSENPVLQDRGSAIVHNMACKEVKTVVFDDVAVELTMALLQFLNNNPSEEYLFRALKSLARFCQISGQEVTQLIQMIGPDPKKFKGKSQRIDEQIGIISTKLR</sequence>
<proteinExistence type="predicted"/>
<evidence type="ECO:0000256" key="1">
    <source>
        <dbReference type="SAM" id="MobiDB-lite"/>
    </source>
</evidence>
<dbReference type="InterPro" id="IPR011989">
    <property type="entry name" value="ARM-like"/>
</dbReference>
<evidence type="ECO:0000313" key="3">
    <source>
        <dbReference type="EnsemblMetazoa" id="PHUM429720-PA"/>
    </source>
</evidence>
<dbReference type="HOGENOM" id="CLU_931466_0_0_1"/>
<name>E0VTA1_PEDHC</name>
<keyword evidence="4" id="KW-1185">Reference proteome</keyword>
<dbReference type="EMBL" id="DS235760">
    <property type="protein sequence ID" value="EEB16607.1"/>
    <property type="molecule type" value="Genomic_DNA"/>
</dbReference>
<evidence type="ECO:0000313" key="2">
    <source>
        <dbReference type="EMBL" id="EEB16607.1"/>
    </source>
</evidence>
<dbReference type="OMA" id="YISEWDY"/>
<dbReference type="STRING" id="121224.E0VTA1"/>
<dbReference type="VEuPathDB" id="VectorBase:PHUM429720"/>
<dbReference type="eggNOG" id="KOG0324">
    <property type="taxonomic scope" value="Eukaryota"/>
</dbReference>
<protein>
    <submittedName>
        <fullName evidence="2 3">Uncharacterized protein</fullName>
    </submittedName>
</protein>
<gene>
    <name evidence="3" type="primary">8230145</name>
    <name evidence="2" type="ORF">Phum_PHUM429720</name>
</gene>
<dbReference type="Proteomes" id="UP000009046">
    <property type="component" value="Unassembled WGS sequence"/>
</dbReference>
<dbReference type="EnsemblMetazoa" id="PHUM429720-RA">
    <property type="protein sequence ID" value="PHUM429720-PA"/>
    <property type="gene ID" value="PHUM429720"/>
</dbReference>
<evidence type="ECO:0000313" key="4">
    <source>
        <dbReference type="Proteomes" id="UP000009046"/>
    </source>
</evidence>
<organism>
    <name type="scientific">Pediculus humanus subsp. corporis</name>
    <name type="common">Body louse</name>
    <dbReference type="NCBI Taxonomy" id="121224"/>
    <lineage>
        <taxon>Eukaryota</taxon>
        <taxon>Metazoa</taxon>
        <taxon>Ecdysozoa</taxon>
        <taxon>Arthropoda</taxon>
        <taxon>Hexapoda</taxon>
        <taxon>Insecta</taxon>
        <taxon>Pterygota</taxon>
        <taxon>Neoptera</taxon>
        <taxon>Paraneoptera</taxon>
        <taxon>Psocodea</taxon>
        <taxon>Troctomorpha</taxon>
        <taxon>Phthiraptera</taxon>
        <taxon>Anoplura</taxon>
        <taxon>Pediculidae</taxon>
        <taxon>Pediculus</taxon>
    </lineage>
</organism>
<dbReference type="EMBL" id="AAZO01005247">
    <property type="status" value="NOT_ANNOTATED_CDS"/>
    <property type="molecule type" value="Genomic_DNA"/>
</dbReference>
<dbReference type="CTD" id="8230145"/>
<dbReference type="GeneID" id="8230145"/>
<dbReference type="AlphaFoldDB" id="E0VTA1"/>
<reference evidence="2" key="1">
    <citation type="submission" date="2007-04" db="EMBL/GenBank/DDBJ databases">
        <title>Annotation of Pediculus humanus corporis strain USDA.</title>
        <authorList>
            <person name="Kirkness E."/>
            <person name="Hannick L."/>
            <person name="Hass B."/>
            <person name="Bruggner R."/>
            <person name="Lawson D."/>
            <person name="Bidwell S."/>
            <person name="Joardar V."/>
            <person name="Caler E."/>
            <person name="Walenz B."/>
            <person name="Inman J."/>
            <person name="Schobel S."/>
            <person name="Galinsky K."/>
            <person name="Amedeo P."/>
            <person name="Strausberg R."/>
        </authorList>
    </citation>
    <scope>NUCLEOTIDE SEQUENCE</scope>
    <source>
        <strain evidence="2">USDA</strain>
    </source>
</reference>
<dbReference type="InParanoid" id="E0VTA1"/>
<reference evidence="3" key="3">
    <citation type="submission" date="2020-05" db="UniProtKB">
        <authorList>
            <consortium name="EnsemblMetazoa"/>
        </authorList>
    </citation>
    <scope>IDENTIFICATION</scope>
    <source>
        <strain evidence="3">USDA</strain>
    </source>
</reference>
<feature type="region of interest" description="Disordered" evidence="1">
    <location>
        <begin position="1"/>
        <end position="24"/>
    </location>
</feature>
<dbReference type="Gene3D" id="1.25.10.10">
    <property type="entry name" value="Leucine-rich Repeat Variant"/>
    <property type="match status" value="1"/>
</dbReference>
<dbReference type="OrthoDB" id="21221at2759"/>
<dbReference type="KEGG" id="phu:Phum_PHUM429720"/>